<reference evidence="2" key="1">
    <citation type="submission" date="2015-04" db="UniProtKB">
        <authorList>
            <consortium name="EnsemblPlants"/>
        </authorList>
    </citation>
    <scope>IDENTIFICATION</scope>
</reference>
<evidence type="ECO:0000313" key="3">
    <source>
        <dbReference type="Proteomes" id="UP000026962"/>
    </source>
</evidence>
<dbReference type="AlphaFoldDB" id="A0A0E0MGN7"/>
<keyword evidence="1" id="KW-0812">Transmembrane</keyword>
<dbReference type="OMA" id="MWGMALV"/>
<proteinExistence type="predicted"/>
<feature type="transmembrane region" description="Helical" evidence="1">
    <location>
        <begin position="5"/>
        <end position="23"/>
    </location>
</feature>
<keyword evidence="3" id="KW-1185">Reference proteome</keyword>
<feature type="transmembrane region" description="Helical" evidence="1">
    <location>
        <begin position="92"/>
        <end position="110"/>
    </location>
</feature>
<dbReference type="EnsemblPlants" id="OPUNC11G14950.1">
    <property type="protein sequence ID" value="OPUNC11G14950.1"/>
    <property type="gene ID" value="OPUNC11G14950"/>
</dbReference>
<evidence type="ECO:0000313" key="2">
    <source>
        <dbReference type="EnsemblPlants" id="OPUNC11G14950.1"/>
    </source>
</evidence>
<accession>A0A0E0MGN7</accession>
<keyword evidence="1" id="KW-0472">Membrane</keyword>
<dbReference type="HOGENOM" id="CLU_141275_0_0_1"/>
<dbReference type="Proteomes" id="UP000026962">
    <property type="component" value="Chromosome 11"/>
</dbReference>
<sequence length="136" mass="14943">MQLMITFILTGALLFAVLVVLMVCIKQLAVAACAHALIIYVCRFLLLRGIFSDDGKLRLRVKVAIGFLYISLSAILFYLSAAVMALPPWGVVAMWGMALVATELGYAFFFPYRCLCIGDDDDEITPVDLRSITISA</sequence>
<feature type="transmembrane region" description="Helical" evidence="1">
    <location>
        <begin position="29"/>
        <end position="51"/>
    </location>
</feature>
<keyword evidence="1" id="KW-1133">Transmembrane helix</keyword>
<protein>
    <submittedName>
        <fullName evidence="2">Uncharacterized protein</fullName>
    </submittedName>
</protein>
<evidence type="ECO:0000256" key="1">
    <source>
        <dbReference type="SAM" id="Phobius"/>
    </source>
</evidence>
<dbReference type="Gramene" id="OPUNC11G14950.1">
    <property type="protein sequence ID" value="OPUNC11G14950.1"/>
    <property type="gene ID" value="OPUNC11G14950"/>
</dbReference>
<organism evidence="2">
    <name type="scientific">Oryza punctata</name>
    <name type="common">Red rice</name>
    <dbReference type="NCBI Taxonomy" id="4537"/>
    <lineage>
        <taxon>Eukaryota</taxon>
        <taxon>Viridiplantae</taxon>
        <taxon>Streptophyta</taxon>
        <taxon>Embryophyta</taxon>
        <taxon>Tracheophyta</taxon>
        <taxon>Spermatophyta</taxon>
        <taxon>Magnoliopsida</taxon>
        <taxon>Liliopsida</taxon>
        <taxon>Poales</taxon>
        <taxon>Poaceae</taxon>
        <taxon>BOP clade</taxon>
        <taxon>Oryzoideae</taxon>
        <taxon>Oryzeae</taxon>
        <taxon>Oryzinae</taxon>
        <taxon>Oryza</taxon>
    </lineage>
</organism>
<name>A0A0E0MGN7_ORYPU</name>
<reference evidence="2" key="2">
    <citation type="submission" date="2018-05" db="EMBL/GenBank/DDBJ databases">
        <title>OpunRS2 (Oryza punctata Reference Sequence Version 2).</title>
        <authorList>
            <person name="Zhang J."/>
            <person name="Kudrna D."/>
            <person name="Lee S."/>
            <person name="Talag J."/>
            <person name="Welchert J."/>
            <person name="Wing R.A."/>
        </authorList>
    </citation>
    <scope>NUCLEOTIDE SEQUENCE [LARGE SCALE GENOMIC DNA]</scope>
</reference>
<feature type="transmembrane region" description="Helical" evidence="1">
    <location>
        <begin position="63"/>
        <end position="86"/>
    </location>
</feature>